<feature type="compositionally biased region" description="Low complexity" evidence="1">
    <location>
        <begin position="35"/>
        <end position="44"/>
    </location>
</feature>
<evidence type="ECO:0000256" key="1">
    <source>
        <dbReference type="SAM" id="MobiDB-lite"/>
    </source>
</evidence>
<dbReference type="Proteomes" id="UP001479436">
    <property type="component" value="Unassembled WGS sequence"/>
</dbReference>
<feature type="region of interest" description="Disordered" evidence="1">
    <location>
        <begin position="35"/>
        <end position="57"/>
    </location>
</feature>
<organism evidence="2 3">
    <name type="scientific">Basidiobolus ranarum</name>
    <dbReference type="NCBI Taxonomy" id="34480"/>
    <lineage>
        <taxon>Eukaryota</taxon>
        <taxon>Fungi</taxon>
        <taxon>Fungi incertae sedis</taxon>
        <taxon>Zoopagomycota</taxon>
        <taxon>Entomophthoromycotina</taxon>
        <taxon>Basidiobolomycetes</taxon>
        <taxon>Basidiobolales</taxon>
        <taxon>Basidiobolaceae</taxon>
        <taxon>Basidiobolus</taxon>
    </lineage>
</organism>
<name>A0ABR2WK55_9FUNG</name>
<reference evidence="2 3" key="1">
    <citation type="submission" date="2023-04" db="EMBL/GenBank/DDBJ databases">
        <title>Genome of Basidiobolus ranarum AG-B5.</title>
        <authorList>
            <person name="Stajich J.E."/>
            <person name="Carter-House D."/>
            <person name="Gryganskyi A."/>
        </authorList>
    </citation>
    <scope>NUCLEOTIDE SEQUENCE [LARGE SCALE GENOMIC DNA]</scope>
    <source>
        <strain evidence="2 3">AG-B5</strain>
    </source>
</reference>
<proteinExistence type="predicted"/>
<dbReference type="EMBL" id="JASJQH010001170">
    <property type="protein sequence ID" value="KAK9761908.1"/>
    <property type="molecule type" value="Genomic_DNA"/>
</dbReference>
<gene>
    <name evidence="2" type="ORF">K7432_012829</name>
</gene>
<sequence length="165" mass="18226">RDQPDSLHLIQRISGPYSKVKEESRDIKSTLLPSPLSSVLSSTPRGNSHSVSRDGSESMYTKDTAVDCLSCTALKREVAILSKTIEYYKSLIDNSGKYIDILTNGQEACTVDISQSLIPSSTVPMPLEETSTCLWTNSDSNVYPHIYPYPSPMCNLQWFPSNGSN</sequence>
<feature type="non-terminal residue" evidence="2">
    <location>
        <position position="1"/>
    </location>
</feature>
<evidence type="ECO:0000313" key="2">
    <source>
        <dbReference type="EMBL" id="KAK9761908.1"/>
    </source>
</evidence>
<protein>
    <submittedName>
        <fullName evidence="2">Uncharacterized protein</fullName>
    </submittedName>
</protein>
<comment type="caution">
    <text evidence="2">The sequence shown here is derived from an EMBL/GenBank/DDBJ whole genome shotgun (WGS) entry which is preliminary data.</text>
</comment>
<accession>A0ABR2WK55</accession>
<keyword evidence="3" id="KW-1185">Reference proteome</keyword>
<evidence type="ECO:0000313" key="3">
    <source>
        <dbReference type="Proteomes" id="UP001479436"/>
    </source>
</evidence>